<reference evidence="2" key="2">
    <citation type="submission" date="2023-05" db="EMBL/GenBank/DDBJ databases">
        <authorList>
            <consortium name="Lawrence Berkeley National Laboratory"/>
            <person name="Steindorff A."/>
            <person name="Hensen N."/>
            <person name="Bonometti L."/>
            <person name="Westerberg I."/>
            <person name="Brannstrom I.O."/>
            <person name="Guillou S."/>
            <person name="Cros-Aarteil S."/>
            <person name="Calhoun S."/>
            <person name="Haridas S."/>
            <person name="Kuo A."/>
            <person name="Mondo S."/>
            <person name="Pangilinan J."/>
            <person name="Riley R."/>
            <person name="Labutti K."/>
            <person name="Andreopoulos B."/>
            <person name="Lipzen A."/>
            <person name="Chen C."/>
            <person name="Yanf M."/>
            <person name="Daum C."/>
            <person name="Ng V."/>
            <person name="Clum A."/>
            <person name="Ohm R."/>
            <person name="Martin F."/>
            <person name="Silar P."/>
            <person name="Natvig D."/>
            <person name="Lalanne C."/>
            <person name="Gautier V."/>
            <person name="Ament-Velasquez S.L."/>
            <person name="Kruys A."/>
            <person name="Hutchinson M.I."/>
            <person name="Powell A.J."/>
            <person name="Barry K."/>
            <person name="Miller A.N."/>
            <person name="Grigoriev I.V."/>
            <person name="Debuchy R."/>
            <person name="Gladieux P."/>
            <person name="Thoren M.H."/>
            <person name="Johannesson H."/>
        </authorList>
    </citation>
    <scope>NUCLEOTIDE SEQUENCE</scope>
    <source>
        <strain evidence="2">CBS 123565</strain>
    </source>
</reference>
<comment type="caution">
    <text evidence="2">The sequence shown here is derived from an EMBL/GenBank/DDBJ whole genome shotgun (WGS) entry which is preliminary data.</text>
</comment>
<dbReference type="Proteomes" id="UP001304895">
    <property type="component" value="Unassembled WGS sequence"/>
</dbReference>
<name>A0AAN6UD28_9PEZI</name>
<keyword evidence="3" id="KW-1185">Reference proteome</keyword>
<organism evidence="2 3">
    <name type="scientific">Trichocladium antarcticum</name>
    <dbReference type="NCBI Taxonomy" id="1450529"/>
    <lineage>
        <taxon>Eukaryota</taxon>
        <taxon>Fungi</taxon>
        <taxon>Dikarya</taxon>
        <taxon>Ascomycota</taxon>
        <taxon>Pezizomycotina</taxon>
        <taxon>Sordariomycetes</taxon>
        <taxon>Sordariomycetidae</taxon>
        <taxon>Sordariales</taxon>
        <taxon>Chaetomiaceae</taxon>
        <taxon>Trichocladium</taxon>
    </lineage>
</organism>
<evidence type="ECO:0000313" key="3">
    <source>
        <dbReference type="Proteomes" id="UP001304895"/>
    </source>
</evidence>
<reference evidence="2" key="1">
    <citation type="journal article" date="2023" name="Mol. Phylogenet. Evol.">
        <title>Genome-scale phylogeny and comparative genomics of the fungal order Sordariales.</title>
        <authorList>
            <person name="Hensen N."/>
            <person name="Bonometti L."/>
            <person name="Westerberg I."/>
            <person name="Brannstrom I.O."/>
            <person name="Guillou S."/>
            <person name="Cros-Aarteil S."/>
            <person name="Calhoun S."/>
            <person name="Haridas S."/>
            <person name="Kuo A."/>
            <person name="Mondo S."/>
            <person name="Pangilinan J."/>
            <person name="Riley R."/>
            <person name="LaButti K."/>
            <person name="Andreopoulos B."/>
            <person name="Lipzen A."/>
            <person name="Chen C."/>
            <person name="Yan M."/>
            <person name="Daum C."/>
            <person name="Ng V."/>
            <person name="Clum A."/>
            <person name="Steindorff A."/>
            <person name="Ohm R.A."/>
            <person name="Martin F."/>
            <person name="Silar P."/>
            <person name="Natvig D.O."/>
            <person name="Lalanne C."/>
            <person name="Gautier V."/>
            <person name="Ament-Velasquez S.L."/>
            <person name="Kruys A."/>
            <person name="Hutchinson M.I."/>
            <person name="Powell A.J."/>
            <person name="Barry K."/>
            <person name="Miller A.N."/>
            <person name="Grigoriev I.V."/>
            <person name="Debuchy R."/>
            <person name="Gladieux P."/>
            <person name="Hiltunen Thoren M."/>
            <person name="Johannesson H."/>
        </authorList>
    </citation>
    <scope>NUCLEOTIDE SEQUENCE</scope>
    <source>
        <strain evidence="2">CBS 123565</strain>
    </source>
</reference>
<accession>A0AAN6UD28</accession>
<sequence>MYMGIQLGTIASPPYNTPEPNQGPNQPLAATQHTSHGPTHRTLSLAVSDPVSASTQTKQTQTQTTQHPPTSTAFAHTKPYKRVRMCCAQRGASPDPPRPMYFTLYYIHCQPCNAYHTWAPPRSMPPIITSRRRNPQKCPSSSPSHPFRASLSVFCVCR</sequence>
<gene>
    <name evidence="2" type="ORF">BT67DRAFT_208987</name>
</gene>
<evidence type="ECO:0000256" key="1">
    <source>
        <dbReference type="SAM" id="MobiDB-lite"/>
    </source>
</evidence>
<evidence type="ECO:0000313" key="2">
    <source>
        <dbReference type="EMBL" id="KAK4130740.1"/>
    </source>
</evidence>
<protein>
    <submittedName>
        <fullName evidence="2">Uncharacterized protein</fullName>
    </submittedName>
</protein>
<feature type="compositionally biased region" description="Polar residues" evidence="1">
    <location>
        <begin position="18"/>
        <end position="37"/>
    </location>
</feature>
<proteinExistence type="predicted"/>
<feature type="compositionally biased region" description="Low complexity" evidence="1">
    <location>
        <begin position="54"/>
        <end position="72"/>
    </location>
</feature>
<dbReference type="AlphaFoldDB" id="A0AAN6UD28"/>
<feature type="region of interest" description="Disordered" evidence="1">
    <location>
        <begin position="1"/>
        <end position="77"/>
    </location>
</feature>
<dbReference type="EMBL" id="MU853432">
    <property type="protein sequence ID" value="KAK4130740.1"/>
    <property type="molecule type" value="Genomic_DNA"/>
</dbReference>